<dbReference type="InterPro" id="IPR011990">
    <property type="entry name" value="TPR-like_helical_dom_sf"/>
</dbReference>
<sequence>MSMAFSASSDQSPAPPDSSLIAQENKDGPVTSKEAPAPSEDKSLLADEPSEKTLELAAELFDQGSKAIEDGDFVEAVDCLSRALEIRVAHYGELAPECANTYYKYGYALLFKAREEADPLGDVPKNTQKNAESTESIISAEESAYLKVSTTDNKKDCASTNNVESGEGSGERDEENNEQSDGEECVDADEDESDLDLSWKMLDVARAIVEKRPEDTIEKVNILAALGEVSMERGWLRDIETSLNDYLKALSILRRLVEVDNRRVIELNFRICLVLEVGSKVQEAIPYCREAIKLCHSRLGRLKEEGMNTDDSLVNVFNAHPESSKSGDQSQGVCHHAEEIKVLSGILSELEKKLEDLQQAVVNPKSIFSEVMKMVASKSTSSSMDFPDRESESLSLNSSQKGVVSGDFDSPTISSAGTNGSVTHLGVVGRGVKRAVVHPIVGESSHKKPSLDLPAEKTDSGNISELVDSSGCSNHESSIN</sequence>
<gene>
    <name evidence="5" type="primary">LOC120274442</name>
</gene>
<dbReference type="GO" id="GO:0034080">
    <property type="term" value="P:CENP-A containing chromatin assembly"/>
    <property type="evidence" value="ECO:0007669"/>
    <property type="project" value="TreeGrafter"/>
</dbReference>
<accession>A0AB40CDS8</accession>
<organism evidence="4 5">
    <name type="scientific">Dioscorea cayennensis subsp. rotundata</name>
    <name type="common">White Guinea yam</name>
    <name type="synonym">Dioscorea rotundata</name>
    <dbReference type="NCBI Taxonomy" id="55577"/>
    <lineage>
        <taxon>Eukaryota</taxon>
        <taxon>Viridiplantae</taxon>
        <taxon>Streptophyta</taxon>
        <taxon>Embryophyta</taxon>
        <taxon>Tracheophyta</taxon>
        <taxon>Spermatophyta</taxon>
        <taxon>Magnoliopsida</taxon>
        <taxon>Liliopsida</taxon>
        <taxon>Dioscoreales</taxon>
        <taxon>Dioscoreaceae</taxon>
        <taxon>Dioscorea</taxon>
    </lineage>
</organism>
<reference evidence="5" key="1">
    <citation type="submission" date="2025-08" db="UniProtKB">
        <authorList>
            <consortium name="RefSeq"/>
        </authorList>
    </citation>
    <scope>IDENTIFICATION</scope>
</reference>
<dbReference type="Proteomes" id="UP001515500">
    <property type="component" value="Chromosome 13"/>
</dbReference>
<dbReference type="PANTHER" id="PTHR15081:SF1">
    <property type="entry name" value="NUCLEAR AUTOANTIGENIC SPERM PROTEIN"/>
    <property type="match status" value="1"/>
</dbReference>
<feature type="region of interest" description="Disordered" evidence="3">
    <location>
        <begin position="380"/>
        <end position="421"/>
    </location>
</feature>
<dbReference type="GeneID" id="120274442"/>
<dbReference type="PANTHER" id="PTHR15081">
    <property type="entry name" value="NUCLEAR AUTOANTIGENIC SPERM PROTEIN NASP -RELATED"/>
    <property type="match status" value="1"/>
</dbReference>
<keyword evidence="1" id="KW-0677">Repeat</keyword>
<evidence type="ECO:0000313" key="4">
    <source>
        <dbReference type="Proteomes" id="UP001515500"/>
    </source>
</evidence>
<feature type="compositionally biased region" description="Basic and acidic residues" evidence="3">
    <location>
        <begin position="444"/>
        <end position="459"/>
    </location>
</feature>
<feature type="compositionally biased region" description="Polar residues" evidence="3">
    <location>
        <begin position="411"/>
        <end position="421"/>
    </location>
</feature>
<dbReference type="SUPFAM" id="SSF48452">
    <property type="entry name" value="TPR-like"/>
    <property type="match status" value="1"/>
</dbReference>
<name>A0AB40CDS8_DIOCR</name>
<keyword evidence="2" id="KW-0802">TPR repeat</keyword>
<proteinExistence type="predicted"/>
<feature type="region of interest" description="Disordered" evidence="3">
    <location>
        <begin position="1"/>
        <end position="49"/>
    </location>
</feature>
<feature type="region of interest" description="Disordered" evidence="3">
    <location>
        <begin position="150"/>
        <end position="190"/>
    </location>
</feature>
<feature type="compositionally biased region" description="Acidic residues" evidence="3">
    <location>
        <begin position="172"/>
        <end position="190"/>
    </location>
</feature>
<dbReference type="InterPro" id="IPR051730">
    <property type="entry name" value="NASP-like"/>
</dbReference>
<dbReference type="Gene3D" id="1.25.40.10">
    <property type="entry name" value="Tetratricopeptide repeat domain"/>
    <property type="match status" value="1"/>
</dbReference>
<evidence type="ECO:0000256" key="3">
    <source>
        <dbReference type="SAM" id="MobiDB-lite"/>
    </source>
</evidence>
<dbReference type="GO" id="GO:0006335">
    <property type="term" value="P:DNA replication-dependent chromatin assembly"/>
    <property type="evidence" value="ECO:0007669"/>
    <property type="project" value="TreeGrafter"/>
</dbReference>
<evidence type="ECO:0000256" key="1">
    <source>
        <dbReference type="ARBA" id="ARBA00022737"/>
    </source>
</evidence>
<feature type="compositionally biased region" description="Polar residues" evidence="3">
    <location>
        <begin position="393"/>
        <end position="402"/>
    </location>
</feature>
<evidence type="ECO:0000256" key="2">
    <source>
        <dbReference type="ARBA" id="ARBA00022803"/>
    </source>
</evidence>
<protein>
    <submittedName>
        <fullName evidence="5">LOW QUALITY PROTEIN: NASP-related protein sim3-like</fullName>
    </submittedName>
</protein>
<feature type="compositionally biased region" description="Basic and acidic residues" evidence="3">
    <location>
        <begin position="39"/>
        <end position="49"/>
    </location>
</feature>
<keyword evidence="4" id="KW-1185">Reference proteome</keyword>
<dbReference type="AlphaFoldDB" id="A0AB40CDS8"/>
<dbReference type="GO" id="GO:0042393">
    <property type="term" value="F:histone binding"/>
    <property type="evidence" value="ECO:0007669"/>
    <property type="project" value="TreeGrafter"/>
</dbReference>
<evidence type="ECO:0000313" key="5">
    <source>
        <dbReference type="RefSeq" id="XP_039136910.1"/>
    </source>
</evidence>
<feature type="compositionally biased region" description="Low complexity" evidence="3">
    <location>
        <begin position="1"/>
        <end position="12"/>
    </location>
</feature>
<dbReference type="RefSeq" id="XP_039136910.1">
    <property type="nucleotide sequence ID" value="XM_039280976.1"/>
</dbReference>
<feature type="region of interest" description="Disordered" evidence="3">
    <location>
        <begin position="439"/>
        <end position="480"/>
    </location>
</feature>
<feature type="compositionally biased region" description="Polar residues" evidence="3">
    <location>
        <begin position="470"/>
        <end position="480"/>
    </location>
</feature>
<dbReference type="GO" id="GO:0005654">
    <property type="term" value="C:nucleoplasm"/>
    <property type="evidence" value="ECO:0007669"/>
    <property type="project" value="TreeGrafter"/>
</dbReference>